<name>A0A6C0IUD9_9ZZZZ</name>
<sequence length="92" mass="11179">MSTRTRTVVTYLDGKIKSETWRMGNKLYRRDGPTHQKWYHNGQIKSEIWYKNNRQHRPDAPAHQEWYSTAQINQNLDITWHLFLNVAFIYIN</sequence>
<accession>A0A6C0IUD9</accession>
<dbReference type="EMBL" id="MN740269">
    <property type="protein sequence ID" value="QHT96894.1"/>
    <property type="molecule type" value="Genomic_DNA"/>
</dbReference>
<proteinExistence type="predicted"/>
<dbReference type="AlphaFoldDB" id="A0A6C0IUD9"/>
<protein>
    <submittedName>
        <fullName evidence="1">Uncharacterized protein</fullName>
    </submittedName>
</protein>
<evidence type="ECO:0000313" key="1">
    <source>
        <dbReference type="EMBL" id="QHT96894.1"/>
    </source>
</evidence>
<reference evidence="1" key="1">
    <citation type="journal article" date="2020" name="Nature">
        <title>Giant virus diversity and host interactions through global metagenomics.</title>
        <authorList>
            <person name="Schulz F."/>
            <person name="Roux S."/>
            <person name="Paez-Espino D."/>
            <person name="Jungbluth S."/>
            <person name="Walsh D.A."/>
            <person name="Denef V.J."/>
            <person name="McMahon K.D."/>
            <person name="Konstantinidis K.T."/>
            <person name="Eloe-Fadrosh E.A."/>
            <person name="Kyrpides N.C."/>
            <person name="Woyke T."/>
        </authorList>
    </citation>
    <scope>NUCLEOTIDE SEQUENCE</scope>
    <source>
        <strain evidence="1">GVMAG-M-3300024336-7</strain>
    </source>
</reference>
<organism evidence="1">
    <name type="scientific">viral metagenome</name>
    <dbReference type="NCBI Taxonomy" id="1070528"/>
    <lineage>
        <taxon>unclassified sequences</taxon>
        <taxon>metagenomes</taxon>
        <taxon>organismal metagenomes</taxon>
    </lineage>
</organism>